<gene>
    <name evidence="1" type="ORF">GCM10023337_20840</name>
</gene>
<protein>
    <submittedName>
        <fullName evidence="1">Uncharacterized protein</fullName>
    </submittedName>
</protein>
<dbReference type="Proteomes" id="UP001500227">
    <property type="component" value="Unassembled WGS sequence"/>
</dbReference>
<proteinExistence type="predicted"/>
<sequence length="89" mass="10188">MNCELYLRSVSFRVFLNASHVDIVWGCGASDLKKDVMGQSMGHLWGFLLWITFIIAQKSETEKPETLVSLGFFLYEENKRKKGGAQKRT</sequence>
<keyword evidence="2" id="KW-1185">Reference proteome</keyword>
<comment type="caution">
    <text evidence="1">The sequence shown here is derived from an EMBL/GenBank/DDBJ whole genome shotgun (WGS) entry which is preliminary data.</text>
</comment>
<evidence type="ECO:0000313" key="2">
    <source>
        <dbReference type="Proteomes" id="UP001500227"/>
    </source>
</evidence>
<evidence type="ECO:0000313" key="1">
    <source>
        <dbReference type="EMBL" id="GAA5092872.1"/>
    </source>
</evidence>
<dbReference type="EMBL" id="BAABKD010000011">
    <property type="protein sequence ID" value="GAA5092872.1"/>
    <property type="molecule type" value="Genomic_DNA"/>
</dbReference>
<organism evidence="1 2">
    <name type="scientific">Paenalcaligenes hermetiae</name>
    <dbReference type="NCBI Taxonomy" id="1157987"/>
    <lineage>
        <taxon>Bacteria</taxon>
        <taxon>Pseudomonadati</taxon>
        <taxon>Pseudomonadota</taxon>
        <taxon>Betaproteobacteria</taxon>
        <taxon>Burkholderiales</taxon>
        <taxon>Alcaligenaceae</taxon>
        <taxon>Paenalcaligenes</taxon>
    </lineage>
</organism>
<reference evidence="2" key="1">
    <citation type="journal article" date="2019" name="Int. J. Syst. Evol. Microbiol.">
        <title>The Global Catalogue of Microorganisms (GCM) 10K type strain sequencing project: providing services to taxonomists for standard genome sequencing and annotation.</title>
        <authorList>
            <consortium name="The Broad Institute Genomics Platform"/>
            <consortium name="The Broad Institute Genome Sequencing Center for Infectious Disease"/>
            <person name="Wu L."/>
            <person name="Ma J."/>
        </authorList>
    </citation>
    <scope>NUCLEOTIDE SEQUENCE [LARGE SCALE GENOMIC DNA]</scope>
    <source>
        <strain evidence="2">JCM 18423</strain>
    </source>
</reference>
<accession>A0ABP9M9D3</accession>
<name>A0ABP9M9D3_9BURK</name>